<gene>
    <name evidence="2" type="ORF">AVEN_154467_1</name>
</gene>
<comment type="caution">
    <text evidence="2">The sequence shown here is derived from an EMBL/GenBank/DDBJ whole genome shotgun (WGS) entry which is preliminary data.</text>
</comment>
<keyword evidence="3" id="KW-1185">Reference proteome</keyword>
<dbReference type="EMBL" id="BGPR01031121">
    <property type="protein sequence ID" value="GBO04003.1"/>
    <property type="molecule type" value="Genomic_DNA"/>
</dbReference>
<reference evidence="2 3" key="1">
    <citation type="journal article" date="2019" name="Sci. Rep.">
        <title>Orb-weaving spider Araneus ventricosus genome elucidates the spidroin gene catalogue.</title>
        <authorList>
            <person name="Kono N."/>
            <person name="Nakamura H."/>
            <person name="Ohtoshi R."/>
            <person name="Moran D.A.P."/>
            <person name="Shinohara A."/>
            <person name="Yoshida Y."/>
            <person name="Fujiwara M."/>
            <person name="Mori M."/>
            <person name="Tomita M."/>
            <person name="Arakawa K."/>
        </authorList>
    </citation>
    <scope>NUCLEOTIDE SEQUENCE [LARGE SCALE GENOMIC DNA]</scope>
</reference>
<evidence type="ECO:0000313" key="2">
    <source>
        <dbReference type="EMBL" id="GBO04003.1"/>
    </source>
</evidence>
<evidence type="ECO:0000313" key="3">
    <source>
        <dbReference type="Proteomes" id="UP000499080"/>
    </source>
</evidence>
<proteinExistence type="predicted"/>
<name>A0A4Y2TTQ7_ARAVE</name>
<organism evidence="2 3">
    <name type="scientific">Araneus ventricosus</name>
    <name type="common">Orbweaver spider</name>
    <name type="synonym">Epeira ventricosa</name>
    <dbReference type="NCBI Taxonomy" id="182803"/>
    <lineage>
        <taxon>Eukaryota</taxon>
        <taxon>Metazoa</taxon>
        <taxon>Ecdysozoa</taxon>
        <taxon>Arthropoda</taxon>
        <taxon>Chelicerata</taxon>
        <taxon>Arachnida</taxon>
        <taxon>Araneae</taxon>
        <taxon>Araneomorphae</taxon>
        <taxon>Entelegynae</taxon>
        <taxon>Araneoidea</taxon>
        <taxon>Araneidae</taxon>
        <taxon>Araneus</taxon>
    </lineage>
</organism>
<feature type="region of interest" description="Disordered" evidence="1">
    <location>
        <begin position="58"/>
        <end position="80"/>
    </location>
</feature>
<protein>
    <submittedName>
        <fullName evidence="2">Uncharacterized protein</fullName>
    </submittedName>
</protein>
<dbReference type="Proteomes" id="UP000499080">
    <property type="component" value="Unassembled WGS sequence"/>
</dbReference>
<dbReference type="AlphaFoldDB" id="A0A4Y2TTQ7"/>
<sequence>MLELGHAHRKFYLDSSCTVNSGTVTCEKPFACGLKTLHCWMYMIVKNVHAVFTIEQRGPNAKSESTSHPPKPPHAKSGHVTLRNFAC</sequence>
<accession>A0A4Y2TTQ7</accession>
<evidence type="ECO:0000256" key="1">
    <source>
        <dbReference type="SAM" id="MobiDB-lite"/>
    </source>
</evidence>